<reference evidence="2 3" key="1">
    <citation type="journal article" date="2008" name="PLoS Genet.">
        <title>Complete genome sequence of the complex carbohydrate-degrading marine bacterium, Saccharophagus degradans strain 2-40 T.</title>
        <authorList>
            <person name="Weiner R.M."/>
            <person name="Taylor L.E.II."/>
            <person name="Henrissat B."/>
            <person name="Hauser L."/>
            <person name="Land M."/>
            <person name="Coutinho P.M."/>
            <person name="Rancurel C."/>
            <person name="Saunders E.H."/>
            <person name="Longmire A.G."/>
            <person name="Zhang H."/>
            <person name="Bayer E.A."/>
            <person name="Gilbert H.J."/>
            <person name="Larimer F."/>
            <person name="Zhulin I.B."/>
            <person name="Ekborg N.A."/>
            <person name="Lamed R."/>
            <person name="Richardson P.M."/>
            <person name="Borovok I."/>
            <person name="Hutcheson S."/>
        </authorList>
    </citation>
    <scope>NUCLEOTIDE SEQUENCE [LARGE SCALE GENOMIC DNA]</scope>
    <source>
        <strain evidence="3">2-40 / ATCC 43961 / DSM 17024</strain>
    </source>
</reference>
<keyword evidence="1" id="KW-0472">Membrane</keyword>
<dbReference type="KEGG" id="sde:Sde_0452"/>
<dbReference type="Proteomes" id="UP000001947">
    <property type="component" value="Chromosome"/>
</dbReference>
<keyword evidence="1" id="KW-0812">Transmembrane</keyword>
<protein>
    <submittedName>
        <fullName evidence="2">Uncharacterized protein</fullName>
    </submittedName>
</protein>
<feature type="transmembrane region" description="Helical" evidence="1">
    <location>
        <begin position="64"/>
        <end position="84"/>
    </location>
</feature>
<evidence type="ECO:0000313" key="3">
    <source>
        <dbReference type="Proteomes" id="UP000001947"/>
    </source>
</evidence>
<sequence>MRNMEFIVTRVFFSITFVFIGYFFLAVLPSHISGLHLVGVASLIVAGLNVLGLTVIFLNKRIQVVSGIVLAFTSVIPIVVYVIVTTPSGPGS</sequence>
<feature type="transmembrane region" description="Helical" evidence="1">
    <location>
        <begin position="34"/>
        <end position="57"/>
    </location>
</feature>
<gene>
    <name evidence="2" type="ordered locus">Sde_0452</name>
</gene>
<dbReference type="HOGENOM" id="CLU_2411413_0_0_6"/>
<name>Q21NL3_SACD2</name>
<proteinExistence type="predicted"/>
<dbReference type="EMBL" id="CP000282">
    <property type="protein sequence ID" value="ABD79716.1"/>
    <property type="molecule type" value="Genomic_DNA"/>
</dbReference>
<accession>Q21NL3</accession>
<feature type="transmembrane region" description="Helical" evidence="1">
    <location>
        <begin position="7"/>
        <end position="28"/>
    </location>
</feature>
<keyword evidence="1" id="KW-1133">Transmembrane helix</keyword>
<dbReference type="AlphaFoldDB" id="Q21NL3"/>
<organism evidence="2 3">
    <name type="scientific">Saccharophagus degradans (strain 2-40 / ATCC 43961 / DSM 17024)</name>
    <dbReference type="NCBI Taxonomy" id="203122"/>
    <lineage>
        <taxon>Bacteria</taxon>
        <taxon>Pseudomonadati</taxon>
        <taxon>Pseudomonadota</taxon>
        <taxon>Gammaproteobacteria</taxon>
        <taxon>Cellvibrionales</taxon>
        <taxon>Cellvibrionaceae</taxon>
        <taxon>Saccharophagus</taxon>
    </lineage>
</organism>
<keyword evidence="3" id="KW-1185">Reference proteome</keyword>
<evidence type="ECO:0000256" key="1">
    <source>
        <dbReference type="SAM" id="Phobius"/>
    </source>
</evidence>
<evidence type="ECO:0000313" key="2">
    <source>
        <dbReference type="EMBL" id="ABD79716.1"/>
    </source>
</evidence>